<evidence type="ECO:0000313" key="5">
    <source>
        <dbReference type="Proteomes" id="UP000007303"/>
    </source>
</evidence>
<dbReference type="Ensembl" id="ENSTNIT00000002905.1">
    <property type="protein sequence ID" value="ENSTNIP00000002159.1"/>
    <property type="gene ID" value="ENSTNIG00000000420.1"/>
</dbReference>
<dbReference type="InterPro" id="IPR036179">
    <property type="entry name" value="Ig-like_dom_sf"/>
</dbReference>
<dbReference type="InterPro" id="IPR050413">
    <property type="entry name" value="TCR_beta_variable"/>
</dbReference>
<dbReference type="GO" id="GO:0005886">
    <property type="term" value="C:plasma membrane"/>
    <property type="evidence" value="ECO:0007669"/>
    <property type="project" value="TreeGrafter"/>
</dbReference>
<name>H3C1P2_TETNG</name>
<dbReference type="InterPro" id="IPR013783">
    <property type="entry name" value="Ig-like_fold"/>
</dbReference>
<organism evidence="4 5">
    <name type="scientific">Tetraodon nigroviridis</name>
    <name type="common">Spotted green pufferfish</name>
    <name type="synonym">Chelonodon nigroviridis</name>
    <dbReference type="NCBI Taxonomy" id="99883"/>
    <lineage>
        <taxon>Eukaryota</taxon>
        <taxon>Metazoa</taxon>
        <taxon>Chordata</taxon>
        <taxon>Craniata</taxon>
        <taxon>Vertebrata</taxon>
        <taxon>Euteleostomi</taxon>
        <taxon>Actinopterygii</taxon>
        <taxon>Neopterygii</taxon>
        <taxon>Teleostei</taxon>
        <taxon>Neoteleostei</taxon>
        <taxon>Acanthomorphata</taxon>
        <taxon>Eupercaria</taxon>
        <taxon>Tetraodontiformes</taxon>
        <taxon>Tetradontoidea</taxon>
        <taxon>Tetraodontidae</taxon>
        <taxon>Tetraodon</taxon>
    </lineage>
</organism>
<dbReference type="InterPro" id="IPR013106">
    <property type="entry name" value="Ig_V-set"/>
</dbReference>
<reference evidence="4" key="3">
    <citation type="submission" date="2025-09" db="UniProtKB">
        <authorList>
            <consortium name="Ensembl"/>
        </authorList>
    </citation>
    <scope>IDENTIFICATION</scope>
</reference>
<dbReference type="PANTHER" id="PTHR23268:SF102">
    <property type="entry name" value="IMMUNOGLOBULIN V-SET DOMAIN-CONTAINING PROTEIN"/>
    <property type="match status" value="1"/>
</dbReference>
<evidence type="ECO:0000313" key="4">
    <source>
        <dbReference type="Ensembl" id="ENSTNIP00000002159.1"/>
    </source>
</evidence>
<dbReference type="PROSITE" id="PS50835">
    <property type="entry name" value="IG_LIKE"/>
    <property type="match status" value="1"/>
</dbReference>
<dbReference type="PANTHER" id="PTHR23268">
    <property type="entry name" value="T-CELL RECEPTOR BETA CHAIN"/>
    <property type="match status" value="1"/>
</dbReference>
<keyword evidence="5" id="KW-1185">Reference proteome</keyword>
<feature type="domain" description="Ig-like" evidence="3">
    <location>
        <begin position="1"/>
        <end position="64"/>
    </location>
</feature>
<keyword evidence="2" id="KW-0391">Immunity</keyword>
<dbReference type="Gene3D" id="2.60.40.10">
    <property type="entry name" value="Immunoglobulins"/>
    <property type="match status" value="1"/>
</dbReference>
<dbReference type="GO" id="GO:0002376">
    <property type="term" value="P:immune system process"/>
    <property type="evidence" value="ECO:0007669"/>
    <property type="project" value="UniProtKB-KW"/>
</dbReference>
<sequence length="84" mass="9243">MYWFRQLPGETMKLIVFTSVRAEPDFGEFSKEKFSATKAKAESGPLTVKGLEAADSGLYLCAVSEHNGNYEPAYFGSGTRLTVL</sequence>
<evidence type="ECO:0000259" key="3">
    <source>
        <dbReference type="PROSITE" id="PS50835"/>
    </source>
</evidence>
<accession>H3C1P2</accession>
<dbReference type="GeneTree" id="ENSGT01050000247894"/>
<dbReference type="AlphaFoldDB" id="H3C1P2"/>
<protein>
    <recommendedName>
        <fullName evidence="3">Ig-like domain-containing protein</fullName>
    </recommendedName>
</protein>
<reference evidence="4" key="2">
    <citation type="submission" date="2025-08" db="UniProtKB">
        <authorList>
            <consortium name="Ensembl"/>
        </authorList>
    </citation>
    <scope>IDENTIFICATION</scope>
</reference>
<keyword evidence="1" id="KW-0732">Signal</keyword>
<dbReference type="GO" id="GO:0007166">
    <property type="term" value="P:cell surface receptor signaling pathway"/>
    <property type="evidence" value="ECO:0007669"/>
    <property type="project" value="TreeGrafter"/>
</dbReference>
<proteinExistence type="predicted"/>
<dbReference type="Pfam" id="PF07686">
    <property type="entry name" value="V-set"/>
    <property type="match status" value="1"/>
</dbReference>
<evidence type="ECO:0000256" key="1">
    <source>
        <dbReference type="ARBA" id="ARBA00022729"/>
    </source>
</evidence>
<dbReference type="SUPFAM" id="SSF48726">
    <property type="entry name" value="Immunoglobulin"/>
    <property type="match status" value="1"/>
</dbReference>
<evidence type="ECO:0000256" key="2">
    <source>
        <dbReference type="ARBA" id="ARBA00022859"/>
    </source>
</evidence>
<reference evidence="5" key="1">
    <citation type="journal article" date="2004" name="Nature">
        <title>Genome duplication in the teleost fish Tetraodon nigroviridis reveals the early vertebrate proto-karyotype.</title>
        <authorList>
            <person name="Jaillon O."/>
            <person name="Aury J.-M."/>
            <person name="Brunet F."/>
            <person name="Petit J.-L."/>
            <person name="Stange-Thomann N."/>
            <person name="Mauceli E."/>
            <person name="Bouneau L."/>
            <person name="Fischer C."/>
            <person name="Ozouf-Costaz C."/>
            <person name="Bernot A."/>
            <person name="Nicaud S."/>
            <person name="Jaffe D."/>
            <person name="Fisher S."/>
            <person name="Lutfalla G."/>
            <person name="Dossat C."/>
            <person name="Segurens B."/>
            <person name="Dasilva C."/>
            <person name="Salanoubat M."/>
            <person name="Levy M."/>
            <person name="Boudet N."/>
            <person name="Castellano S."/>
            <person name="Anthouard V."/>
            <person name="Jubin C."/>
            <person name="Castelli V."/>
            <person name="Katinka M."/>
            <person name="Vacherie B."/>
            <person name="Biemont C."/>
            <person name="Skalli Z."/>
            <person name="Cattolico L."/>
            <person name="Poulain J."/>
            <person name="De Berardinis V."/>
            <person name="Cruaud C."/>
            <person name="Duprat S."/>
            <person name="Brottier P."/>
            <person name="Coutanceau J.-P."/>
            <person name="Gouzy J."/>
            <person name="Parra G."/>
            <person name="Lardier G."/>
            <person name="Chapple C."/>
            <person name="McKernan K.J."/>
            <person name="McEwan P."/>
            <person name="Bosak S."/>
            <person name="Kellis M."/>
            <person name="Volff J.-N."/>
            <person name="Guigo R."/>
            <person name="Zody M.C."/>
            <person name="Mesirov J."/>
            <person name="Lindblad-Toh K."/>
            <person name="Birren B."/>
            <person name="Nusbaum C."/>
            <person name="Kahn D."/>
            <person name="Robinson-Rechavi M."/>
            <person name="Laudet V."/>
            <person name="Schachter V."/>
            <person name="Quetier F."/>
            <person name="Saurin W."/>
            <person name="Scarpelli C."/>
            <person name="Wincker P."/>
            <person name="Lander E.S."/>
            <person name="Weissenbach J."/>
            <person name="Roest Crollius H."/>
        </authorList>
    </citation>
    <scope>NUCLEOTIDE SEQUENCE [LARGE SCALE GENOMIC DNA]</scope>
</reference>
<dbReference type="InterPro" id="IPR007110">
    <property type="entry name" value="Ig-like_dom"/>
</dbReference>
<dbReference type="Proteomes" id="UP000007303">
    <property type="component" value="Unassembled WGS sequence"/>
</dbReference>